<keyword evidence="3" id="KW-1185">Reference proteome</keyword>
<dbReference type="PROSITE" id="PS50181">
    <property type="entry name" value="FBOX"/>
    <property type="match status" value="1"/>
</dbReference>
<dbReference type="Gene3D" id="1.20.1280.50">
    <property type="match status" value="1"/>
</dbReference>
<dbReference type="Proteomes" id="UP001148838">
    <property type="component" value="Unassembled WGS sequence"/>
</dbReference>
<evidence type="ECO:0000259" key="1">
    <source>
        <dbReference type="PROSITE" id="PS50181"/>
    </source>
</evidence>
<dbReference type="SMART" id="SM00256">
    <property type="entry name" value="FBOX"/>
    <property type="match status" value="1"/>
</dbReference>
<feature type="domain" description="F-box" evidence="1">
    <location>
        <begin position="1"/>
        <end position="46"/>
    </location>
</feature>
<dbReference type="InterPro" id="IPR036047">
    <property type="entry name" value="F-box-like_dom_sf"/>
</dbReference>
<evidence type="ECO:0000313" key="3">
    <source>
        <dbReference type="Proteomes" id="UP001148838"/>
    </source>
</evidence>
<dbReference type="SUPFAM" id="SSF81383">
    <property type="entry name" value="F-box domain"/>
    <property type="match status" value="1"/>
</dbReference>
<accession>A0ABQ8TXA9</accession>
<dbReference type="EMBL" id="JAJSOF020000003">
    <property type="protein sequence ID" value="KAJ4450511.1"/>
    <property type="molecule type" value="Genomic_DNA"/>
</dbReference>
<protein>
    <recommendedName>
        <fullName evidence="1">F-box domain-containing protein</fullName>
    </recommendedName>
</protein>
<organism evidence="2 3">
    <name type="scientific">Periplaneta americana</name>
    <name type="common">American cockroach</name>
    <name type="synonym">Blatta americana</name>
    <dbReference type="NCBI Taxonomy" id="6978"/>
    <lineage>
        <taxon>Eukaryota</taxon>
        <taxon>Metazoa</taxon>
        <taxon>Ecdysozoa</taxon>
        <taxon>Arthropoda</taxon>
        <taxon>Hexapoda</taxon>
        <taxon>Insecta</taxon>
        <taxon>Pterygota</taxon>
        <taxon>Neoptera</taxon>
        <taxon>Polyneoptera</taxon>
        <taxon>Dictyoptera</taxon>
        <taxon>Blattodea</taxon>
        <taxon>Blattoidea</taxon>
        <taxon>Blattidae</taxon>
        <taxon>Blattinae</taxon>
        <taxon>Periplaneta</taxon>
    </lineage>
</organism>
<sequence length="84" mass="9773">MADLLPDEVILKIFSYLDWKDLALSVQHVNSRWKELSQDKKLWKESMFEPDDGMLDEERVHILENAPCLKAYVDTGGRNTGTDY</sequence>
<evidence type="ECO:0000313" key="2">
    <source>
        <dbReference type="EMBL" id="KAJ4450511.1"/>
    </source>
</evidence>
<dbReference type="InterPro" id="IPR001810">
    <property type="entry name" value="F-box_dom"/>
</dbReference>
<name>A0ABQ8TXA9_PERAM</name>
<comment type="caution">
    <text evidence="2">The sequence shown here is derived from an EMBL/GenBank/DDBJ whole genome shotgun (WGS) entry which is preliminary data.</text>
</comment>
<dbReference type="Pfam" id="PF12937">
    <property type="entry name" value="F-box-like"/>
    <property type="match status" value="1"/>
</dbReference>
<proteinExistence type="predicted"/>
<reference evidence="2 3" key="1">
    <citation type="journal article" date="2022" name="Allergy">
        <title>Genome assembly and annotation of Periplaneta americana reveal a comprehensive cockroach allergen profile.</title>
        <authorList>
            <person name="Wang L."/>
            <person name="Xiong Q."/>
            <person name="Saelim N."/>
            <person name="Wang L."/>
            <person name="Nong W."/>
            <person name="Wan A.T."/>
            <person name="Shi M."/>
            <person name="Liu X."/>
            <person name="Cao Q."/>
            <person name="Hui J.H.L."/>
            <person name="Sookrung N."/>
            <person name="Leung T.F."/>
            <person name="Tungtrongchitr A."/>
            <person name="Tsui S.K.W."/>
        </authorList>
    </citation>
    <scope>NUCLEOTIDE SEQUENCE [LARGE SCALE GENOMIC DNA]</scope>
    <source>
        <strain evidence="2">PWHHKU_190912</strain>
    </source>
</reference>
<gene>
    <name evidence="2" type="ORF">ANN_01938</name>
</gene>